<evidence type="ECO:0000313" key="2">
    <source>
        <dbReference type="Proteomes" id="UP000663844"/>
    </source>
</evidence>
<gene>
    <name evidence="1" type="ORF">OXD698_LOCUS52096</name>
</gene>
<sequence length="53" mass="6193">HSENVIAFLVASFSGDVKTAYNPYPKLRERIIQLNERFNDSYKTDLIIFHTGY</sequence>
<protein>
    <submittedName>
        <fullName evidence="1">Uncharacterized protein</fullName>
    </submittedName>
</protein>
<dbReference type="Proteomes" id="UP000663844">
    <property type="component" value="Unassembled WGS sequence"/>
</dbReference>
<evidence type="ECO:0000313" key="1">
    <source>
        <dbReference type="EMBL" id="CAF4412025.1"/>
    </source>
</evidence>
<reference evidence="1" key="1">
    <citation type="submission" date="2021-02" db="EMBL/GenBank/DDBJ databases">
        <authorList>
            <person name="Nowell W R."/>
        </authorList>
    </citation>
    <scope>NUCLEOTIDE SEQUENCE</scope>
</reference>
<proteinExistence type="predicted"/>
<dbReference type="AlphaFoldDB" id="A0A820PXC0"/>
<organism evidence="1 2">
    <name type="scientific">Adineta steineri</name>
    <dbReference type="NCBI Taxonomy" id="433720"/>
    <lineage>
        <taxon>Eukaryota</taxon>
        <taxon>Metazoa</taxon>
        <taxon>Spiralia</taxon>
        <taxon>Gnathifera</taxon>
        <taxon>Rotifera</taxon>
        <taxon>Eurotatoria</taxon>
        <taxon>Bdelloidea</taxon>
        <taxon>Adinetida</taxon>
        <taxon>Adinetidae</taxon>
        <taxon>Adineta</taxon>
    </lineage>
</organism>
<comment type="caution">
    <text evidence="1">The sequence shown here is derived from an EMBL/GenBank/DDBJ whole genome shotgun (WGS) entry which is preliminary data.</text>
</comment>
<name>A0A820PXC0_9BILA</name>
<feature type="non-terminal residue" evidence="1">
    <location>
        <position position="1"/>
    </location>
</feature>
<accession>A0A820PXC0</accession>
<feature type="non-terminal residue" evidence="1">
    <location>
        <position position="53"/>
    </location>
</feature>
<dbReference type="EMBL" id="CAJOAZ010027759">
    <property type="protein sequence ID" value="CAF4412025.1"/>
    <property type="molecule type" value="Genomic_DNA"/>
</dbReference>